<keyword evidence="7" id="KW-0812">Transmembrane</keyword>
<feature type="transmembrane region" description="Helical" evidence="7">
    <location>
        <begin position="287"/>
        <end position="306"/>
    </location>
</feature>
<sequence>MKLIVLLIIMVVFVFDTTISVLNYRNRKALMPESVEDIYDPEKYQTWLKYNMANFKFGMITSVISTLLLLLFLSFNFFGWLEGAVNDLTASLTLQTLLFMFVFYVITLLINLPLKYYQIFKIEATFGFNKMTPKLFWIDTLKGFILTIVLGGGLIALLHFIFRQFEDNMLWFMLFSYISLAIILVLIYFLQKYFMRWFNKIEPMADSPLKSEIDALGAKLGFEVKKIFVLDASKRSTKLNAYFSGLGKQKEVVLFDTLIEKMSSEEILAVLAHELGHATHKDTTKGLFRTLLLLLVYVGLLTFILLTPSLFTAFGLTGVHFGFTIILMMVLLEPVEIPISIYMNYASRKAEFQADGFAAKNTSKDAMVSALKKLTIENFANLTPHPLYVFIHYSHPPISQRIESILAEN</sequence>
<dbReference type="Pfam" id="PF01435">
    <property type="entry name" value="Peptidase_M48"/>
    <property type="match status" value="1"/>
</dbReference>
<dbReference type="Pfam" id="PF16491">
    <property type="entry name" value="Peptidase_M48_N"/>
    <property type="match status" value="1"/>
</dbReference>
<dbReference type="PANTHER" id="PTHR10120">
    <property type="entry name" value="CAAX PRENYL PROTEASE 1"/>
    <property type="match status" value="1"/>
</dbReference>
<name>A0ABT2YBT0_9MOLU</name>
<keyword evidence="2" id="KW-0479">Metal-binding</keyword>
<evidence type="ECO:0000313" key="10">
    <source>
        <dbReference type="EMBL" id="MCV2232683.1"/>
    </source>
</evidence>
<evidence type="ECO:0000259" key="9">
    <source>
        <dbReference type="Pfam" id="PF16491"/>
    </source>
</evidence>
<feature type="transmembrane region" description="Helical" evidence="7">
    <location>
        <begin position="57"/>
        <end position="80"/>
    </location>
</feature>
<evidence type="ECO:0000256" key="2">
    <source>
        <dbReference type="ARBA" id="ARBA00022723"/>
    </source>
</evidence>
<evidence type="ECO:0000256" key="3">
    <source>
        <dbReference type="ARBA" id="ARBA00022801"/>
    </source>
</evidence>
<keyword evidence="5 6" id="KW-0482">Metalloprotease</keyword>
<proteinExistence type="inferred from homology"/>
<evidence type="ECO:0000256" key="4">
    <source>
        <dbReference type="ARBA" id="ARBA00022833"/>
    </source>
</evidence>
<dbReference type="InterPro" id="IPR027057">
    <property type="entry name" value="CAXX_Prtase_1"/>
</dbReference>
<keyword evidence="7" id="KW-1133">Transmembrane helix</keyword>
<dbReference type="EMBL" id="JAOVQM010000008">
    <property type="protein sequence ID" value="MCV2232683.1"/>
    <property type="molecule type" value="Genomic_DNA"/>
</dbReference>
<dbReference type="Proteomes" id="UP001177160">
    <property type="component" value="Unassembled WGS sequence"/>
</dbReference>
<feature type="transmembrane region" description="Helical" evidence="7">
    <location>
        <begin position="135"/>
        <end position="162"/>
    </location>
</feature>
<gene>
    <name evidence="10" type="ORF">N7548_07615</name>
</gene>
<feature type="domain" description="Peptidase M48" evidence="8">
    <location>
        <begin position="208"/>
        <end position="407"/>
    </location>
</feature>
<feature type="transmembrane region" description="Helical" evidence="7">
    <location>
        <begin position="6"/>
        <end position="24"/>
    </location>
</feature>
<keyword evidence="3 6" id="KW-0378">Hydrolase</keyword>
<feature type="transmembrane region" description="Helical" evidence="7">
    <location>
        <begin position="92"/>
        <end position="114"/>
    </location>
</feature>
<keyword evidence="7" id="KW-0472">Membrane</keyword>
<keyword evidence="1 6" id="KW-0645">Protease</keyword>
<keyword evidence="11" id="KW-1185">Reference proteome</keyword>
<comment type="similarity">
    <text evidence="6">Belongs to the peptidase M48 family.</text>
</comment>
<accession>A0ABT2YBT0</accession>
<evidence type="ECO:0000313" key="11">
    <source>
        <dbReference type="Proteomes" id="UP001177160"/>
    </source>
</evidence>
<evidence type="ECO:0000256" key="5">
    <source>
        <dbReference type="ARBA" id="ARBA00023049"/>
    </source>
</evidence>
<feature type="transmembrane region" description="Helical" evidence="7">
    <location>
        <begin position="168"/>
        <end position="190"/>
    </location>
</feature>
<evidence type="ECO:0000256" key="1">
    <source>
        <dbReference type="ARBA" id="ARBA00022670"/>
    </source>
</evidence>
<protein>
    <submittedName>
        <fullName evidence="10">M48 family metallopeptidase</fullName>
    </submittedName>
</protein>
<dbReference type="InterPro" id="IPR001915">
    <property type="entry name" value="Peptidase_M48"/>
</dbReference>
<evidence type="ECO:0000256" key="6">
    <source>
        <dbReference type="RuleBase" id="RU003983"/>
    </source>
</evidence>
<keyword evidence="4 6" id="KW-0862">Zinc</keyword>
<reference evidence="10" key="1">
    <citation type="submission" date="2022-09" db="EMBL/GenBank/DDBJ databases">
        <title>Novel Mycoplasma species identified in domestic and wild animals.</title>
        <authorList>
            <person name="Volokhov D.V."/>
            <person name="Furtak V.A."/>
            <person name="Zagorodnyaya T.A."/>
        </authorList>
    </citation>
    <scope>NUCLEOTIDE SEQUENCE</scope>
    <source>
        <strain evidence="10">Oakley</strain>
    </source>
</reference>
<evidence type="ECO:0000256" key="7">
    <source>
        <dbReference type="SAM" id="Phobius"/>
    </source>
</evidence>
<feature type="domain" description="CAAX prenyl protease 1 N-terminal" evidence="9">
    <location>
        <begin position="22"/>
        <end position="200"/>
    </location>
</feature>
<dbReference type="CDD" id="cd07343">
    <property type="entry name" value="M48A_Zmpste24p_like"/>
    <property type="match status" value="1"/>
</dbReference>
<comment type="caution">
    <text evidence="10">The sequence shown here is derived from an EMBL/GenBank/DDBJ whole genome shotgun (WGS) entry which is preliminary data.</text>
</comment>
<dbReference type="RefSeq" id="WP_263608872.1">
    <property type="nucleotide sequence ID" value="NZ_JAOVQM010000008.1"/>
</dbReference>
<organism evidence="10 11">
    <name type="scientific">Paracholeplasma manati</name>
    <dbReference type="NCBI Taxonomy" id="591373"/>
    <lineage>
        <taxon>Bacteria</taxon>
        <taxon>Bacillati</taxon>
        <taxon>Mycoplasmatota</taxon>
        <taxon>Mollicutes</taxon>
        <taxon>Acholeplasmatales</taxon>
        <taxon>Acholeplasmataceae</taxon>
        <taxon>Paracholeplasma</taxon>
    </lineage>
</organism>
<dbReference type="InterPro" id="IPR032456">
    <property type="entry name" value="Peptidase_M48_N"/>
</dbReference>
<dbReference type="Gene3D" id="3.30.2010.10">
    <property type="entry name" value="Metalloproteases ('zincins'), catalytic domain"/>
    <property type="match status" value="1"/>
</dbReference>
<comment type="cofactor">
    <cofactor evidence="6">
        <name>Zn(2+)</name>
        <dbReference type="ChEBI" id="CHEBI:29105"/>
    </cofactor>
    <text evidence="6">Binds 1 zinc ion per subunit.</text>
</comment>
<evidence type="ECO:0000259" key="8">
    <source>
        <dbReference type="Pfam" id="PF01435"/>
    </source>
</evidence>